<dbReference type="Proteomes" id="UP001139887">
    <property type="component" value="Unassembled WGS sequence"/>
</dbReference>
<keyword evidence="8" id="KW-0653">Protein transport</keyword>
<comment type="caution">
    <text evidence="12">The sequence shown here is derived from an EMBL/GenBank/DDBJ whole genome shotgun (WGS) entry which is preliminary data.</text>
</comment>
<feature type="region of interest" description="Disordered" evidence="10">
    <location>
        <begin position="276"/>
        <end position="308"/>
    </location>
</feature>
<keyword evidence="6" id="KW-0813">Transport</keyword>
<reference evidence="12" key="1">
    <citation type="submission" date="2022-07" db="EMBL/GenBank/DDBJ databases">
        <title>Phylogenomic reconstructions and comparative analyses of Kickxellomycotina fungi.</title>
        <authorList>
            <person name="Reynolds N.K."/>
            <person name="Stajich J.E."/>
            <person name="Barry K."/>
            <person name="Grigoriev I.V."/>
            <person name="Crous P."/>
            <person name="Smith M.E."/>
        </authorList>
    </citation>
    <scope>NUCLEOTIDE SEQUENCE</scope>
    <source>
        <strain evidence="12">NRRL 1566</strain>
    </source>
</reference>
<comment type="function">
    <text evidence="1">Directs RNA polymerase II nuclear import.</text>
</comment>
<dbReference type="GO" id="GO:0005737">
    <property type="term" value="C:cytoplasm"/>
    <property type="evidence" value="ECO:0007669"/>
    <property type="project" value="UniProtKB-SubCell"/>
</dbReference>
<evidence type="ECO:0000256" key="8">
    <source>
        <dbReference type="ARBA" id="ARBA00022927"/>
    </source>
</evidence>
<dbReference type="GO" id="GO:0005634">
    <property type="term" value="C:nucleus"/>
    <property type="evidence" value="ECO:0007669"/>
    <property type="project" value="UniProtKB-SubCell"/>
</dbReference>
<evidence type="ECO:0000256" key="1">
    <source>
        <dbReference type="ARBA" id="ARBA00003202"/>
    </source>
</evidence>
<keyword evidence="7" id="KW-0963">Cytoplasm</keyword>
<feature type="domain" description="Transcription factor Iwr1" evidence="11">
    <location>
        <begin position="234"/>
        <end position="299"/>
    </location>
</feature>
<organism evidence="12 13">
    <name type="scientific">Coemansia brasiliensis</name>
    <dbReference type="NCBI Taxonomy" id="2650707"/>
    <lineage>
        <taxon>Eukaryota</taxon>
        <taxon>Fungi</taxon>
        <taxon>Fungi incertae sedis</taxon>
        <taxon>Zoopagomycota</taxon>
        <taxon>Kickxellomycotina</taxon>
        <taxon>Kickxellomycetes</taxon>
        <taxon>Kickxellales</taxon>
        <taxon>Kickxellaceae</taxon>
        <taxon>Coemansia</taxon>
    </lineage>
</organism>
<dbReference type="GO" id="GO:0032502">
    <property type="term" value="P:developmental process"/>
    <property type="evidence" value="ECO:0007669"/>
    <property type="project" value="TreeGrafter"/>
</dbReference>
<dbReference type="Pfam" id="PF08574">
    <property type="entry name" value="Iwr1"/>
    <property type="match status" value="1"/>
</dbReference>
<dbReference type="InterPro" id="IPR040218">
    <property type="entry name" value="SLC7A6OS"/>
</dbReference>
<feature type="region of interest" description="Disordered" evidence="10">
    <location>
        <begin position="97"/>
        <end position="129"/>
    </location>
</feature>
<dbReference type="PANTHER" id="PTHR31196:SF2">
    <property type="entry name" value="RNA POLYMERASE II NUCLEAR LOCALIZATION PROTEIN SLC7A6OS-RELATED"/>
    <property type="match status" value="1"/>
</dbReference>
<sequence>MLSQTPNLQDNGDITVLRIKRKRDQEPLEALVIHQQQQQQRRKIFKGLTEHGSTDSLASEWEKTKPTLFAFGETISEADFSDAAKRRALQTRLAQLAKSKQEGTIMENSNKQTSTSASPASTSDSRQNTFRVVSRREMYLEDDMLQTPASSRNRIPEVVPVAELYKEKQRVKMLDAVHTEEFDTTARTSEPDPYAEVALGPVKDSKVAALDPRTVDELVPMVKDYLSFGPKQAEYVYDFYYIQKTYAGVDPNVFPAANVGSVLWIDDVNEFLADSSSEFSDDDEDSNAEDFYRNDYPDEPDSDMGMYYTSDEREAMRVDAYDEEYDDEMW</sequence>
<comment type="subcellular location">
    <subcellularLocation>
        <location evidence="3">Cytoplasm</location>
    </subcellularLocation>
    <subcellularLocation>
        <location evidence="2">Nucleus</location>
    </subcellularLocation>
</comment>
<evidence type="ECO:0000256" key="2">
    <source>
        <dbReference type="ARBA" id="ARBA00004123"/>
    </source>
</evidence>
<dbReference type="InterPro" id="IPR013883">
    <property type="entry name" value="TF_Iwr1_dom"/>
</dbReference>
<dbReference type="PANTHER" id="PTHR31196">
    <property type="entry name" value="RNA POLYMERASE II NUCLEAR LOCALIZATION PROTEIN SLC7A6OS-RELATED"/>
    <property type="match status" value="1"/>
</dbReference>
<dbReference type="OrthoDB" id="6255506at2759"/>
<evidence type="ECO:0000256" key="9">
    <source>
        <dbReference type="ARBA" id="ARBA00023242"/>
    </source>
</evidence>
<gene>
    <name evidence="12" type="ORF">IWW36_001583</name>
</gene>
<evidence type="ECO:0000259" key="11">
    <source>
        <dbReference type="Pfam" id="PF08574"/>
    </source>
</evidence>
<protein>
    <recommendedName>
        <fullName evidence="5">Probable RNA polymerase II nuclear localization protein SLC7A6OS</fullName>
    </recommendedName>
</protein>
<evidence type="ECO:0000256" key="6">
    <source>
        <dbReference type="ARBA" id="ARBA00022448"/>
    </source>
</evidence>
<dbReference type="EMBL" id="JANBUW010000022">
    <property type="protein sequence ID" value="KAJ2850859.1"/>
    <property type="molecule type" value="Genomic_DNA"/>
</dbReference>
<evidence type="ECO:0000313" key="13">
    <source>
        <dbReference type="Proteomes" id="UP001139887"/>
    </source>
</evidence>
<evidence type="ECO:0000256" key="10">
    <source>
        <dbReference type="SAM" id="MobiDB-lite"/>
    </source>
</evidence>
<evidence type="ECO:0000256" key="7">
    <source>
        <dbReference type="ARBA" id="ARBA00022490"/>
    </source>
</evidence>
<proteinExistence type="inferred from homology"/>
<comment type="similarity">
    <text evidence="4">Belongs to the IWR1/SLC7A6OS family.</text>
</comment>
<evidence type="ECO:0000313" key="12">
    <source>
        <dbReference type="EMBL" id="KAJ2850859.1"/>
    </source>
</evidence>
<feature type="compositionally biased region" description="Acidic residues" evidence="10">
    <location>
        <begin position="279"/>
        <end position="288"/>
    </location>
</feature>
<dbReference type="AlphaFoldDB" id="A0A9W8LYY4"/>
<keyword evidence="13" id="KW-1185">Reference proteome</keyword>
<keyword evidence="9" id="KW-0539">Nucleus</keyword>
<evidence type="ECO:0000256" key="4">
    <source>
        <dbReference type="ARBA" id="ARBA00010218"/>
    </source>
</evidence>
<name>A0A9W8LYY4_9FUNG</name>
<evidence type="ECO:0000256" key="3">
    <source>
        <dbReference type="ARBA" id="ARBA00004496"/>
    </source>
</evidence>
<accession>A0A9W8LYY4</accession>
<feature type="compositionally biased region" description="Low complexity" evidence="10">
    <location>
        <begin position="113"/>
        <end position="125"/>
    </location>
</feature>
<evidence type="ECO:0000256" key="5">
    <source>
        <dbReference type="ARBA" id="ARBA00017036"/>
    </source>
</evidence>
<dbReference type="GO" id="GO:0015031">
    <property type="term" value="P:protein transport"/>
    <property type="evidence" value="ECO:0007669"/>
    <property type="project" value="UniProtKB-KW"/>
</dbReference>